<evidence type="ECO:0008006" key="4">
    <source>
        <dbReference type="Google" id="ProtNLM"/>
    </source>
</evidence>
<keyword evidence="1" id="KW-1133">Transmembrane helix</keyword>
<dbReference type="EMBL" id="MK937595">
    <property type="protein sequence ID" value="QDH92143.1"/>
    <property type="molecule type" value="Genomic_DNA"/>
</dbReference>
<feature type="transmembrane region" description="Helical" evidence="1">
    <location>
        <begin position="47"/>
        <end position="70"/>
    </location>
</feature>
<accession>A0A514DEV2</accession>
<gene>
    <name evidence="2" type="primary">38</name>
    <name evidence="2" type="ORF">SEA_DUBU_38</name>
</gene>
<dbReference type="RefSeq" id="YP_010655482.1">
    <property type="nucleotide sequence ID" value="NC_070828.1"/>
</dbReference>
<protein>
    <recommendedName>
        <fullName evidence="4">DUF2637 domain-containing protein</fullName>
    </recommendedName>
</protein>
<name>A0A514DEV2_9CAUD</name>
<keyword evidence="3" id="KW-1185">Reference proteome</keyword>
<reference evidence="2 3" key="1">
    <citation type="submission" date="2019-05" db="EMBL/GenBank/DDBJ databases">
        <authorList>
            <person name="Derk J.T."/>
            <person name="Gurtovaia V."/>
            <person name="Hoskins I.B.W."/>
            <person name="Meyer D.A."/>
            <person name="Wheatley K.M."/>
            <person name="Pape-Zambito D.A."/>
            <person name="Garlena R.A."/>
            <person name="Russell D.A."/>
            <person name="Pope W.H."/>
            <person name="Jacobs-Sera D."/>
            <person name="Hatfull G.F."/>
        </authorList>
    </citation>
    <scope>NUCLEOTIDE SEQUENCE [LARGE SCALE GENOMIC DNA]</scope>
</reference>
<dbReference type="Proteomes" id="UP000316735">
    <property type="component" value="Segment"/>
</dbReference>
<evidence type="ECO:0000313" key="2">
    <source>
        <dbReference type="EMBL" id="QDH92143.1"/>
    </source>
</evidence>
<keyword evidence="1" id="KW-0472">Membrane</keyword>
<dbReference type="InterPro" id="IPR021235">
    <property type="entry name" value="DUF2637"/>
</dbReference>
<feature type="transmembrane region" description="Helical" evidence="1">
    <location>
        <begin position="77"/>
        <end position="100"/>
    </location>
</feature>
<organism evidence="2 3">
    <name type="scientific">Streptomyces phage Dubu</name>
    <dbReference type="NCBI Taxonomy" id="2591226"/>
    <lineage>
        <taxon>Viruses</taxon>
        <taxon>Duplodnaviria</taxon>
        <taxon>Heunggongvirae</taxon>
        <taxon>Uroviricota</taxon>
        <taxon>Caudoviricetes</taxon>
        <taxon>Dubuvirus</taxon>
        <taxon>Dubuvirus dubu</taxon>
    </lineage>
</organism>
<sequence length="253" mass="26370">MNTIRTRLTLAAGVVIVALTAAAFWLSYAHLHDVAATYGLGGSPERAWAWPATLDLFIVAGEILMLVAALNGKRDPWAIGLTVAGSVGSIALNVFGVGASAEPLEYVVAAVPPAAALLAFGALMRQLHAAVAAQVQEPAQDAPVVVVEKVQEAPQAPAAPAPLPEVVEELEALEAATEEPEEDDQEAPEPVPSAPEVIQVHRITSKPSVAEISAAVKDLQREGAELTGKALAAYFGVSDRSGRRYLNDYQSAA</sequence>
<dbReference type="GeneID" id="77931344"/>
<evidence type="ECO:0000256" key="1">
    <source>
        <dbReference type="SAM" id="Phobius"/>
    </source>
</evidence>
<dbReference type="Pfam" id="PF10935">
    <property type="entry name" value="DUF2637"/>
    <property type="match status" value="1"/>
</dbReference>
<feature type="transmembrane region" description="Helical" evidence="1">
    <location>
        <begin position="106"/>
        <end position="124"/>
    </location>
</feature>
<keyword evidence="1" id="KW-0812">Transmembrane</keyword>
<proteinExistence type="predicted"/>
<dbReference type="KEGG" id="vg:77931344"/>
<evidence type="ECO:0000313" key="3">
    <source>
        <dbReference type="Proteomes" id="UP000316735"/>
    </source>
</evidence>